<accession>A0A914CJG2</accession>
<evidence type="ECO:0000313" key="2">
    <source>
        <dbReference type="Proteomes" id="UP000887540"/>
    </source>
</evidence>
<proteinExistence type="predicted"/>
<evidence type="ECO:0000313" key="3">
    <source>
        <dbReference type="WBParaSite" id="ACRNAN_scaffold11081.g31385.t1"/>
    </source>
</evidence>
<name>A0A914CJG2_9BILA</name>
<dbReference type="Proteomes" id="UP000887540">
    <property type="component" value="Unplaced"/>
</dbReference>
<dbReference type="WBParaSite" id="ACRNAN_scaffold11081.g31385.t1">
    <property type="protein sequence ID" value="ACRNAN_scaffold11081.g31385.t1"/>
    <property type="gene ID" value="ACRNAN_scaffold11081.g31385"/>
</dbReference>
<feature type="region of interest" description="Disordered" evidence="1">
    <location>
        <begin position="1"/>
        <end position="44"/>
    </location>
</feature>
<sequence length="96" mass="10270">MANMAEENVQEDYNSTLDPTPESEASSSSAGPNDIHTNGSSITETEVEELVSQFATTSTRFEVTNASDADFNYNLGNAILAIDAEIYPQLICEGSS</sequence>
<feature type="compositionally biased region" description="Polar residues" evidence="1">
    <location>
        <begin position="35"/>
        <end position="44"/>
    </location>
</feature>
<keyword evidence="2" id="KW-1185">Reference proteome</keyword>
<protein>
    <submittedName>
        <fullName evidence="3">Uncharacterized protein</fullName>
    </submittedName>
</protein>
<dbReference type="AlphaFoldDB" id="A0A914CJG2"/>
<evidence type="ECO:0000256" key="1">
    <source>
        <dbReference type="SAM" id="MobiDB-lite"/>
    </source>
</evidence>
<reference evidence="3" key="1">
    <citation type="submission" date="2022-11" db="UniProtKB">
        <authorList>
            <consortium name="WormBaseParasite"/>
        </authorList>
    </citation>
    <scope>IDENTIFICATION</scope>
</reference>
<organism evidence="2 3">
    <name type="scientific">Acrobeloides nanus</name>
    <dbReference type="NCBI Taxonomy" id="290746"/>
    <lineage>
        <taxon>Eukaryota</taxon>
        <taxon>Metazoa</taxon>
        <taxon>Ecdysozoa</taxon>
        <taxon>Nematoda</taxon>
        <taxon>Chromadorea</taxon>
        <taxon>Rhabditida</taxon>
        <taxon>Tylenchina</taxon>
        <taxon>Cephalobomorpha</taxon>
        <taxon>Cephaloboidea</taxon>
        <taxon>Cephalobidae</taxon>
        <taxon>Acrobeloides</taxon>
    </lineage>
</organism>